<evidence type="ECO:0000256" key="8">
    <source>
        <dbReference type="ARBA" id="ARBA00022833"/>
    </source>
</evidence>
<dbReference type="AlphaFoldDB" id="A0A5C3MI22"/>
<feature type="region of interest" description="Disordered" evidence="12">
    <location>
        <begin position="827"/>
        <end position="859"/>
    </location>
</feature>
<dbReference type="InterPro" id="IPR038718">
    <property type="entry name" value="SNF2-like_sf"/>
</dbReference>
<evidence type="ECO:0000256" key="6">
    <source>
        <dbReference type="ARBA" id="ARBA00022801"/>
    </source>
</evidence>
<dbReference type="SUPFAM" id="SSF57716">
    <property type="entry name" value="Glucocorticoid receptor-like (DNA-binding domain)"/>
    <property type="match status" value="1"/>
</dbReference>
<dbReference type="Gene3D" id="3.30.1740.10">
    <property type="entry name" value="Zinc finger, PARP-type"/>
    <property type="match status" value="1"/>
</dbReference>
<keyword evidence="9" id="KW-0067">ATP-binding</keyword>
<dbReference type="Gene3D" id="3.40.50.300">
    <property type="entry name" value="P-loop containing nucleotide triphosphate hydrolases"/>
    <property type="match status" value="1"/>
</dbReference>
<comment type="subcellular location">
    <subcellularLocation>
        <location evidence="1">Nucleus</location>
    </subcellularLocation>
</comment>
<dbReference type="InterPro" id="IPR049730">
    <property type="entry name" value="SNF2/RAD54-like_C"/>
</dbReference>
<keyword evidence="17" id="KW-1185">Reference proteome</keyword>
<dbReference type="InterPro" id="IPR013083">
    <property type="entry name" value="Znf_RING/FYVE/PHD"/>
</dbReference>
<dbReference type="GO" id="GO:0008270">
    <property type="term" value="F:zinc ion binding"/>
    <property type="evidence" value="ECO:0007669"/>
    <property type="project" value="UniProtKB-KW"/>
</dbReference>
<dbReference type="Proteomes" id="UP000308652">
    <property type="component" value="Unassembled WGS sequence"/>
</dbReference>
<evidence type="ECO:0000259" key="13">
    <source>
        <dbReference type="PROSITE" id="PS50064"/>
    </source>
</evidence>
<dbReference type="Gene3D" id="3.40.50.10810">
    <property type="entry name" value="Tandem AAA-ATPase domain"/>
    <property type="match status" value="1"/>
</dbReference>
<dbReference type="Pfam" id="PF00271">
    <property type="entry name" value="Helicase_C"/>
    <property type="match status" value="1"/>
</dbReference>
<feature type="compositionally biased region" description="Low complexity" evidence="12">
    <location>
        <begin position="112"/>
        <end position="123"/>
    </location>
</feature>
<dbReference type="Pfam" id="PF00176">
    <property type="entry name" value="SNF2-rel_dom"/>
    <property type="match status" value="1"/>
</dbReference>
<dbReference type="CDD" id="cd18793">
    <property type="entry name" value="SF2_C_SNF"/>
    <property type="match status" value="1"/>
</dbReference>
<evidence type="ECO:0000256" key="2">
    <source>
        <dbReference type="ARBA" id="ARBA00007025"/>
    </source>
</evidence>
<evidence type="ECO:0000256" key="10">
    <source>
        <dbReference type="ARBA" id="ARBA00023242"/>
    </source>
</evidence>
<feature type="region of interest" description="Disordered" evidence="12">
    <location>
        <begin position="985"/>
        <end position="1007"/>
    </location>
</feature>
<keyword evidence="10" id="KW-0539">Nucleus</keyword>
<dbReference type="GO" id="GO:0016818">
    <property type="term" value="F:hydrolase activity, acting on acid anhydrides, in phosphorus-containing anhydrides"/>
    <property type="evidence" value="ECO:0007669"/>
    <property type="project" value="InterPro"/>
</dbReference>
<keyword evidence="7" id="KW-0347">Helicase</keyword>
<dbReference type="GO" id="GO:0008094">
    <property type="term" value="F:ATP-dependent activity, acting on DNA"/>
    <property type="evidence" value="ECO:0007669"/>
    <property type="project" value="TreeGrafter"/>
</dbReference>
<evidence type="ECO:0000313" key="17">
    <source>
        <dbReference type="Proteomes" id="UP000308652"/>
    </source>
</evidence>
<evidence type="ECO:0000256" key="1">
    <source>
        <dbReference type="ARBA" id="ARBA00004123"/>
    </source>
</evidence>
<dbReference type="EMBL" id="ML213590">
    <property type="protein sequence ID" value="TFK44820.1"/>
    <property type="molecule type" value="Genomic_DNA"/>
</dbReference>
<dbReference type="Pfam" id="PF08797">
    <property type="entry name" value="HIRAN"/>
    <property type="match status" value="1"/>
</dbReference>
<dbReference type="Gene3D" id="3.30.40.10">
    <property type="entry name" value="Zinc/RING finger domain, C3HC4 (zinc finger)"/>
    <property type="match status" value="1"/>
</dbReference>
<dbReference type="PROSITE" id="PS50089">
    <property type="entry name" value="ZF_RING_2"/>
    <property type="match status" value="1"/>
</dbReference>
<dbReference type="InterPro" id="IPR027417">
    <property type="entry name" value="P-loop_NTPase"/>
</dbReference>
<keyword evidence="4" id="KW-0547">Nucleotide-binding</keyword>
<feature type="compositionally biased region" description="Polar residues" evidence="12">
    <location>
        <begin position="998"/>
        <end position="1007"/>
    </location>
</feature>
<accession>A0A5C3MI22</accession>
<dbReference type="InterPro" id="IPR036957">
    <property type="entry name" value="Znf_PARP_sf"/>
</dbReference>
<sequence length="1121" mass="125242">MYTPLLYHISNLLPQYSKSTRAKCHGPPPCKDSYLRVGTLRYGSTVAKEFGETVEWRHWGCVTPSILEQLALATVNNITGFQELKPSDQQKIRLAISLRRIDPADIPVTAKATTTSSMPTPATRSVLSQKRKANDAPSSLKYISTPSSLQMPEEEVEEESTEEEPKDEIYCTLNTSVVGIQYYEGLVGPGEEVLLVREPHNKYDRNAIQVKNIGHTQVGHLPRQVASKLAPLLDRHAVTVEGIINDGNLSGSRSYTLSITLKIYGSSDQRAQLEPQLIWATPGQRGFSHTAATMAPAAFVTAGHIGPLSNSSALSSSAGPSQRTPARSAAQIEAARKQQEALQKAAELKQMLTSLEKVDDEGRRSSLLDALCSTDDVLNLPLHPDPPGIKNGDLTVDLLKHQSQALQWCVEREYPVLPKKETDKPVQFWQMRKNGSKPYYYNIATKTPQQEPPVLGRGALCADAMGKTLTMLALILATKKDVPPDFSKSTLIVAPLSVLSNWEKQIADHCAQRALSTYVYYGNKRSLSAAELQKFDIVITTYQTVTGEHPNGNSAGQVKKKKTERNLFDVQWKRIILDEGHSIRNMKTKMAQAVLGLKAQRRWVLSGTPIDLGSILTFLRICKPLDDEGFYKRLLLRPLKNGEASGAELLRALMSHICIRRTKEMQDSNGNSLIPLPPVEFIKVPVSLNAETRQLYDEVEQVSKQRFENFMNRGATSVIQSNVLSMLTRMRQIALHPDMVPPNYLEQLRAAEANDDIPARVKPLSADSKLHLQGLLAQAIEDCEECPICFCILNEARITSCAHMFCLACITEVISRDPKCPMDRRPLTMSDLYEPPPPTDLTQNPLRLEEDEASSTRTGSSAKIDQLVHLLKLTPHTEKSLVFSQFTSFLDKIGETLEAEGISYVRFDGQMSAKRRQETITRFSVPLDEELPQSKEGQPTLTKKKRSMRPITDDGLEANENDDSDYIPEDNDDFMDNDFMEDFPFADTGKGKARSSNEKTVAGSSSKNENPQVMLISLKAVFNFEVANNVYLWWQEGIESQAVDRVNRIGQKKSVHVYQLIAENTVESKVLSIQERKKQLVQQAFSGIKRTETQRQQREARLQDLVELFGIRRQTASQEDS</sequence>
<dbReference type="PROSITE" id="PS51192">
    <property type="entry name" value="HELICASE_ATP_BIND_1"/>
    <property type="match status" value="1"/>
</dbReference>
<feature type="domain" description="RING-type" evidence="14">
    <location>
        <begin position="786"/>
        <end position="824"/>
    </location>
</feature>
<feature type="compositionally biased region" description="Acidic residues" evidence="12">
    <location>
        <begin position="152"/>
        <end position="166"/>
    </location>
</feature>
<evidence type="ECO:0000313" key="16">
    <source>
        <dbReference type="EMBL" id="TFK44820.1"/>
    </source>
</evidence>
<dbReference type="InterPro" id="IPR000330">
    <property type="entry name" value="SNF2_N"/>
</dbReference>
<gene>
    <name evidence="16" type="ORF">BDQ12DRAFT_673626</name>
</gene>
<evidence type="ECO:0000259" key="15">
    <source>
        <dbReference type="PROSITE" id="PS51192"/>
    </source>
</evidence>
<dbReference type="SUPFAM" id="SSF57850">
    <property type="entry name" value="RING/U-box"/>
    <property type="match status" value="1"/>
</dbReference>
<dbReference type="InterPro" id="IPR001841">
    <property type="entry name" value="Znf_RING"/>
</dbReference>
<evidence type="ECO:0000256" key="5">
    <source>
        <dbReference type="ARBA" id="ARBA00022771"/>
    </source>
</evidence>
<dbReference type="PANTHER" id="PTHR45626:SF17">
    <property type="entry name" value="HELICASE-LIKE TRANSCRIPTION FACTOR"/>
    <property type="match status" value="1"/>
</dbReference>
<dbReference type="SMART" id="SM00184">
    <property type="entry name" value="RING"/>
    <property type="match status" value="1"/>
</dbReference>
<name>A0A5C3MI22_9AGAR</name>
<keyword evidence="3" id="KW-0479">Metal-binding</keyword>
<feature type="region of interest" description="Disordered" evidence="12">
    <location>
        <begin position="927"/>
        <end position="966"/>
    </location>
</feature>
<evidence type="ECO:0000256" key="7">
    <source>
        <dbReference type="ARBA" id="ARBA00022806"/>
    </source>
</evidence>
<organism evidence="16 17">
    <name type="scientific">Crucibulum laeve</name>
    <dbReference type="NCBI Taxonomy" id="68775"/>
    <lineage>
        <taxon>Eukaryota</taxon>
        <taxon>Fungi</taxon>
        <taxon>Dikarya</taxon>
        <taxon>Basidiomycota</taxon>
        <taxon>Agaricomycotina</taxon>
        <taxon>Agaricomycetes</taxon>
        <taxon>Agaricomycetidae</taxon>
        <taxon>Agaricales</taxon>
        <taxon>Agaricineae</taxon>
        <taxon>Nidulariaceae</taxon>
        <taxon>Crucibulum</taxon>
    </lineage>
</organism>
<reference evidence="16 17" key="1">
    <citation type="journal article" date="2019" name="Nat. Ecol. Evol.">
        <title>Megaphylogeny resolves global patterns of mushroom evolution.</title>
        <authorList>
            <person name="Varga T."/>
            <person name="Krizsan K."/>
            <person name="Foldi C."/>
            <person name="Dima B."/>
            <person name="Sanchez-Garcia M."/>
            <person name="Sanchez-Ramirez S."/>
            <person name="Szollosi G.J."/>
            <person name="Szarkandi J.G."/>
            <person name="Papp V."/>
            <person name="Albert L."/>
            <person name="Andreopoulos W."/>
            <person name="Angelini C."/>
            <person name="Antonin V."/>
            <person name="Barry K.W."/>
            <person name="Bougher N.L."/>
            <person name="Buchanan P."/>
            <person name="Buyck B."/>
            <person name="Bense V."/>
            <person name="Catcheside P."/>
            <person name="Chovatia M."/>
            <person name="Cooper J."/>
            <person name="Damon W."/>
            <person name="Desjardin D."/>
            <person name="Finy P."/>
            <person name="Geml J."/>
            <person name="Haridas S."/>
            <person name="Hughes K."/>
            <person name="Justo A."/>
            <person name="Karasinski D."/>
            <person name="Kautmanova I."/>
            <person name="Kiss B."/>
            <person name="Kocsube S."/>
            <person name="Kotiranta H."/>
            <person name="LaButti K.M."/>
            <person name="Lechner B.E."/>
            <person name="Liimatainen K."/>
            <person name="Lipzen A."/>
            <person name="Lukacs Z."/>
            <person name="Mihaltcheva S."/>
            <person name="Morgado L.N."/>
            <person name="Niskanen T."/>
            <person name="Noordeloos M.E."/>
            <person name="Ohm R.A."/>
            <person name="Ortiz-Santana B."/>
            <person name="Ovrebo C."/>
            <person name="Racz N."/>
            <person name="Riley R."/>
            <person name="Savchenko A."/>
            <person name="Shiryaev A."/>
            <person name="Soop K."/>
            <person name="Spirin V."/>
            <person name="Szebenyi C."/>
            <person name="Tomsovsky M."/>
            <person name="Tulloss R.E."/>
            <person name="Uehling J."/>
            <person name="Grigoriev I.V."/>
            <person name="Vagvolgyi C."/>
            <person name="Papp T."/>
            <person name="Martin F.M."/>
            <person name="Miettinen O."/>
            <person name="Hibbett D.S."/>
            <person name="Nagy L.G."/>
        </authorList>
    </citation>
    <scope>NUCLEOTIDE SEQUENCE [LARGE SCALE GENOMIC DNA]</scope>
    <source>
        <strain evidence="16 17">CBS 166.37</strain>
    </source>
</reference>
<dbReference type="GO" id="GO:0003677">
    <property type="term" value="F:DNA binding"/>
    <property type="evidence" value="ECO:0007669"/>
    <property type="project" value="InterPro"/>
</dbReference>
<dbReference type="Pfam" id="PF00645">
    <property type="entry name" value="zf-PARP"/>
    <property type="match status" value="1"/>
</dbReference>
<feature type="domain" description="PARP-type" evidence="13">
    <location>
        <begin position="12"/>
        <end position="100"/>
    </location>
</feature>
<dbReference type="InterPro" id="IPR017907">
    <property type="entry name" value="Znf_RING_CS"/>
</dbReference>
<dbReference type="InterPro" id="IPR001650">
    <property type="entry name" value="Helicase_C-like"/>
</dbReference>
<evidence type="ECO:0000256" key="4">
    <source>
        <dbReference type="ARBA" id="ARBA00022741"/>
    </source>
</evidence>
<dbReference type="STRING" id="68775.A0A5C3MI22"/>
<dbReference type="Pfam" id="PF00097">
    <property type="entry name" value="zf-C3HC4"/>
    <property type="match status" value="1"/>
</dbReference>
<dbReference type="InterPro" id="IPR014001">
    <property type="entry name" value="Helicase_ATP-bd"/>
</dbReference>
<evidence type="ECO:0000256" key="3">
    <source>
        <dbReference type="ARBA" id="ARBA00022723"/>
    </source>
</evidence>
<proteinExistence type="inferred from homology"/>
<feature type="region of interest" description="Disordered" evidence="12">
    <location>
        <begin position="112"/>
        <end position="166"/>
    </location>
</feature>
<feature type="domain" description="Helicase ATP-binding" evidence="15">
    <location>
        <begin position="465"/>
        <end position="627"/>
    </location>
</feature>
<dbReference type="SMART" id="SM00487">
    <property type="entry name" value="DEXDc"/>
    <property type="match status" value="1"/>
</dbReference>
<dbReference type="PANTHER" id="PTHR45626">
    <property type="entry name" value="TRANSCRIPTION TERMINATION FACTOR 2-RELATED"/>
    <property type="match status" value="1"/>
</dbReference>
<feature type="compositionally biased region" description="Acidic residues" evidence="12">
    <location>
        <begin position="954"/>
        <end position="966"/>
    </location>
</feature>
<dbReference type="GO" id="GO:0006281">
    <property type="term" value="P:DNA repair"/>
    <property type="evidence" value="ECO:0007669"/>
    <property type="project" value="TreeGrafter"/>
</dbReference>
<dbReference type="Gene3D" id="3.30.70.2330">
    <property type="match status" value="1"/>
</dbReference>
<keyword evidence="8" id="KW-0862">Zinc</keyword>
<evidence type="ECO:0000256" key="9">
    <source>
        <dbReference type="ARBA" id="ARBA00022840"/>
    </source>
</evidence>
<dbReference type="GO" id="GO:0004386">
    <property type="term" value="F:helicase activity"/>
    <property type="evidence" value="ECO:0007669"/>
    <property type="project" value="UniProtKB-KW"/>
</dbReference>
<dbReference type="InterPro" id="IPR014905">
    <property type="entry name" value="HIRAN"/>
</dbReference>
<evidence type="ECO:0000259" key="14">
    <source>
        <dbReference type="PROSITE" id="PS50089"/>
    </source>
</evidence>
<dbReference type="PROSITE" id="PS50064">
    <property type="entry name" value="ZF_PARP_2"/>
    <property type="match status" value="1"/>
</dbReference>
<dbReference type="InterPro" id="IPR018957">
    <property type="entry name" value="Znf_C3HC4_RING-type"/>
</dbReference>
<dbReference type="SMART" id="SM01336">
    <property type="entry name" value="zf-PARP"/>
    <property type="match status" value="1"/>
</dbReference>
<dbReference type="SUPFAM" id="SSF52540">
    <property type="entry name" value="P-loop containing nucleoside triphosphate hydrolases"/>
    <property type="match status" value="2"/>
</dbReference>
<dbReference type="PROSITE" id="PS00518">
    <property type="entry name" value="ZF_RING_1"/>
    <property type="match status" value="1"/>
</dbReference>
<comment type="similarity">
    <text evidence="2">Belongs to the SNF2/RAD54 helicase family.</text>
</comment>
<dbReference type="InterPro" id="IPR050628">
    <property type="entry name" value="SNF2_RAD54_helicase_TF"/>
</dbReference>
<dbReference type="GO" id="GO:0005634">
    <property type="term" value="C:nucleus"/>
    <property type="evidence" value="ECO:0007669"/>
    <property type="project" value="UniProtKB-SubCell"/>
</dbReference>
<keyword evidence="5 11" id="KW-0863">Zinc-finger</keyword>
<dbReference type="InterPro" id="IPR001510">
    <property type="entry name" value="Znf_PARP"/>
</dbReference>
<dbReference type="OrthoDB" id="448448at2759"/>
<feature type="compositionally biased region" description="Polar residues" evidence="12">
    <location>
        <begin position="141"/>
        <end position="150"/>
    </location>
</feature>
<dbReference type="GO" id="GO:0005524">
    <property type="term" value="F:ATP binding"/>
    <property type="evidence" value="ECO:0007669"/>
    <property type="project" value="UniProtKB-KW"/>
</dbReference>
<evidence type="ECO:0000256" key="12">
    <source>
        <dbReference type="SAM" id="MobiDB-lite"/>
    </source>
</evidence>
<evidence type="ECO:0000256" key="11">
    <source>
        <dbReference type="PROSITE-ProRule" id="PRU00175"/>
    </source>
</evidence>
<keyword evidence="6" id="KW-0378">Hydrolase</keyword>
<dbReference type="SMART" id="SM00910">
    <property type="entry name" value="HIRAN"/>
    <property type="match status" value="1"/>
</dbReference>
<protein>
    <submittedName>
        <fullName evidence="16">SNF2 family N-terminal domain-containing protein</fullName>
    </submittedName>
</protein>